<proteinExistence type="predicted"/>
<evidence type="ECO:0000313" key="4">
    <source>
        <dbReference type="Proteomes" id="UP000325273"/>
    </source>
</evidence>
<gene>
    <name evidence="3" type="ORF">FVF58_33675</name>
</gene>
<name>A0A5B0GKV7_9BURK</name>
<evidence type="ECO:0000313" key="3">
    <source>
        <dbReference type="EMBL" id="KAA1004084.1"/>
    </source>
</evidence>
<keyword evidence="2" id="KW-0732">Signal</keyword>
<dbReference type="AlphaFoldDB" id="A0A5B0GKV7"/>
<protein>
    <submittedName>
        <fullName evidence="3">Uncharacterized protein</fullName>
    </submittedName>
</protein>
<sequence>MVLIGSLRVAFALAGLAHAWFTRNSVDAPPAEDDGSGVAAAPADSGGPEGRDPDVFADDTWMRLCRCCEKNAISDAASNVNDKNLRVIAPVQYVRFFPVDLAVSAVAGNRPAI</sequence>
<organism evidence="3 4">
    <name type="scientific">Paraburkholderia panacisoli</name>
    <dbReference type="NCBI Taxonomy" id="2603818"/>
    <lineage>
        <taxon>Bacteria</taxon>
        <taxon>Pseudomonadati</taxon>
        <taxon>Pseudomonadota</taxon>
        <taxon>Betaproteobacteria</taxon>
        <taxon>Burkholderiales</taxon>
        <taxon>Burkholderiaceae</taxon>
        <taxon>Paraburkholderia</taxon>
    </lineage>
</organism>
<comment type="caution">
    <text evidence="3">The sequence shown here is derived from an EMBL/GenBank/DDBJ whole genome shotgun (WGS) entry which is preliminary data.</text>
</comment>
<accession>A0A5B0GKV7</accession>
<dbReference type="RefSeq" id="WP_149674065.1">
    <property type="nucleotide sequence ID" value="NZ_VTUZ01000030.1"/>
</dbReference>
<dbReference type="EMBL" id="VTUZ01000030">
    <property type="protein sequence ID" value="KAA1004084.1"/>
    <property type="molecule type" value="Genomic_DNA"/>
</dbReference>
<feature type="region of interest" description="Disordered" evidence="1">
    <location>
        <begin position="28"/>
        <end position="55"/>
    </location>
</feature>
<feature type="signal peptide" evidence="2">
    <location>
        <begin position="1"/>
        <end position="19"/>
    </location>
</feature>
<dbReference type="Proteomes" id="UP000325273">
    <property type="component" value="Unassembled WGS sequence"/>
</dbReference>
<evidence type="ECO:0000256" key="2">
    <source>
        <dbReference type="SAM" id="SignalP"/>
    </source>
</evidence>
<evidence type="ECO:0000256" key="1">
    <source>
        <dbReference type="SAM" id="MobiDB-lite"/>
    </source>
</evidence>
<feature type="chain" id="PRO_5023121863" evidence="2">
    <location>
        <begin position="20"/>
        <end position="113"/>
    </location>
</feature>
<keyword evidence="4" id="KW-1185">Reference proteome</keyword>
<reference evidence="3 4" key="1">
    <citation type="submission" date="2019-08" db="EMBL/GenBank/DDBJ databases">
        <title>Paraburkholderia sp. DCY113.</title>
        <authorList>
            <person name="Kang J."/>
        </authorList>
    </citation>
    <scope>NUCLEOTIDE SEQUENCE [LARGE SCALE GENOMIC DNA]</scope>
    <source>
        <strain evidence="3 4">DCY113</strain>
    </source>
</reference>